<evidence type="ECO:0000313" key="3">
    <source>
        <dbReference type="Proteomes" id="UP001180020"/>
    </source>
</evidence>
<keyword evidence="1" id="KW-0812">Transmembrane</keyword>
<dbReference type="AlphaFoldDB" id="A0AAV9DTN4"/>
<evidence type="ECO:0000256" key="1">
    <source>
        <dbReference type="SAM" id="Phobius"/>
    </source>
</evidence>
<organism evidence="2 3">
    <name type="scientific">Acorus calamus</name>
    <name type="common">Sweet flag</name>
    <dbReference type="NCBI Taxonomy" id="4465"/>
    <lineage>
        <taxon>Eukaryota</taxon>
        <taxon>Viridiplantae</taxon>
        <taxon>Streptophyta</taxon>
        <taxon>Embryophyta</taxon>
        <taxon>Tracheophyta</taxon>
        <taxon>Spermatophyta</taxon>
        <taxon>Magnoliopsida</taxon>
        <taxon>Liliopsida</taxon>
        <taxon>Acoraceae</taxon>
        <taxon>Acorus</taxon>
    </lineage>
</organism>
<keyword evidence="1" id="KW-1133">Transmembrane helix</keyword>
<reference evidence="2" key="2">
    <citation type="submission" date="2023-06" db="EMBL/GenBank/DDBJ databases">
        <authorList>
            <person name="Ma L."/>
            <person name="Liu K.-W."/>
            <person name="Li Z."/>
            <person name="Hsiao Y.-Y."/>
            <person name="Qi Y."/>
            <person name="Fu T."/>
            <person name="Tang G."/>
            <person name="Zhang D."/>
            <person name="Sun W.-H."/>
            <person name="Liu D.-K."/>
            <person name="Li Y."/>
            <person name="Chen G.-Z."/>
            <person name="Liu X.-D."/>
            <person name="Liao X.-Y."/>
            <person name="Jiang Y.-T."/>
            <person name="Yu X."/>
            <person name="Hao Y."/>
            <person name="Huang J."/>
            <person name="Zhao X.-W."/>
            <person name="Ke S."/>
            <person name="Chen Y.-Y."/>
            <person name="Wu W.-L."/>
            <person name="Hsu J.-L."/>
            <person name="Lin Y.-F."/>
            <person name="Huang M.-D."/>
            <person name="Li C.-Y."/>
            <person name="Huang L."/>
            <person name="Wang Z.-W."/>
            <person name="Zhao X."/>
            <person name="Zhong W.-Y."/>
            <person name="Peng D.-H."/>
            <person name="Ahmad S."/>
            <person name="Lan S."/>
            <person name="Zhang J.-S."/>
            <person name="Tsai W.-C."/>
            <person name="Van De Peer Y."/>
            <person name="Liu Z.-J."/>
        </authorList>
    </citation>
    <scope>NUCLEOTIDE SEQUENCE</scope>
    <source>
        <strain evidence="2">CP</strain>
        <tissue evidence="2">Leaves</tissue>
    </source>
</reference>
<name>A0AAV9DTN4_ACOCL</name>
<dbReference type="PANTHER" id="PTHR33927:SF1">
    <property type="entry name" value="TRANSMEMBRANE PROTEIN"/>
    <property type="match status" value="1"/>
</dbReference>
<accession>A0AAV9DTN4</accession>
<feature type="transmembrane region" description="Helical" evidence="1">
    <location>
        <begin position="130"/>
        <end position="153"/>
    </location>
</feature>
<dbReference type="PANTHER" id="PTHR33927">
    <property type="entry name" value="TRANSMEMBRANE PROTEIN"/>
    <property type="match status" value="1"/>
</dbReference>
<dbReference type="Proteomes" id="UP001180020">
    <property type="component" value="Unassembled WGS sequence"/>
</dbReference>
<dbReference type="EMBL" id="JAUJYO010000011">
    <property type="protein sequence ID" value="KAK1304405.1"/>
    <property type="molecule type" value="Genomic_DNA"/>
</dbReference>
<proteinExistence type="predicted"/>
<protein>
    <submittedName>
        <fullName evidence="2">Uncharacterized protein</fullName>
    </submittedName>
</protein>
<keyword evidence="3" id="KW-1185">Reference proteome</keyword>
<reference evidence="2" key="1">
    <citation type="journal article" date="2023" name="Nat. Commun.">
        <title>Diploid and tetraploid genomes of Acorus and the evolution of monocots.</title>
        <authorList>
            <person name="Ma L."/>
            <person name="Liu K.W."/>
            <person name="Li Z."/>
            <person name="Hsiao Y.Y."/>
            <person name="Qi Y."/>
            <person name="Fu T."/>
            <person name="Tang G.D."/>
            <person name="Zhang D."/>
            <person name="Sun W.H."/>
            <person name="Liu D.K."/>
            <person name="Li Y."/>
            <person name="Chen G.Z."/>
            <person name="Liu X.D."/>
            <person name="Liao X.Y."/>
            <person name="Jiang Y.T."/>
            <person name="Yu X."/>
            <person name="Hao Y."/>
            <person name="Huang J."/>
            <person name="Zhao X.W."/>
            <person name="Ke S."/>
            <person name="Chen Y.Y."/>
            <person name="Wu W.L."/>
            <person name="Hsu J.L."/>
            <person name="Lin Y.F."/>
            <person name="Huang M.D."/>
            <person name="Li C.Y."/>
            <person name="Huang L."/>
            <person name="Wang Z.W."/>
            <person name="Zhao X."/>
            <person name="Zhong W.Y."/>
            <person name="Peng D.H."/>
            <person name="Ahmad S."/>
            <person name="Lan S."/>
            <person name="Zhang J.S."/>
            <person name="Tsai W.C."/>
            <person name="Van de Peer Y."/>
            <person name="Liu Z.J."/>
        </authorList>
    </citation>
    <scope>NUCLEOTIDE SEQUENCE</scope>
    <source>
        <strain evidence="2">CP</strain>
    </source>
</reference>
<keyword evidence="1" id="KW-0472">Membrane</keyword>
<comment type="caution">
    <text evidence="2">The sequence shown here is derived from an EMBL/GenBank/DDBJ whole genome shotgun (WGS) entry which is preliminary data.</text>
</comment>
<evidence type="ECO:0000313" key="2">
    <source>
        <dbReference type="EMBL" id="KAK1304405.1"/>
    </source>
</evidence>
<gene>
    <name evidence="2" type="ORF">QJS10_CPB11g00239</name>
</gene>
<feature type="transmembrane region" description="Helical" evidence="1">
    <location>
        <begin position="104"/>
        <end position="124"/>
    </location>
</feature>
<dbReference type="InterPro" id="IPR052979">
    <property type="entry name" value="Adenylate-forming_domain"/>
</dbReference>
<sequence length="175" mass="19848">MENKEKLRKFSSYRGVSFEIQPSKNSPFSAPPAGLPGRWVWLPQTSGRSFKFFSLSDSSSDIHRFMTHPSSHFCDAYPNQTSLEKSIETLYNSIRPRPLHYKRFFLLSFTLNATLVSLAASGRFDYAKRHAALFAMANILTLSHSEAFLRLLFSLSVVTLHRLPLPLKTAATSFL</sequence>